<proteinExistence type="predicted"/>
<evidence type="ECO:0000256" key="1">
    <source>
        <dbReference type="SAM" id="MobiDB-lite"/>
    </source>
</evidence>
<evidence type="ECO:0000313" key="3">
    <source>
        <dbReference type="Proteomes" id="UP001280121"/>
    </source>
</evidence>
<accession>A0AAD9WQF8</accession>
<dbReference type="Proteomes" id="UP001280121">
    <property type="component" value="Unassembled WGS sequence"/>
</dbReference>
<gene>
    <name evidence="2" type="ORF">Ddye_026330</name>
</gene>
<feature type="region of interest" description="Disordered" evidence="1">
    <location>
        <begin position="56"/>
        <end position="80"/>
    </location>
</feature>
<feature type="compositionally biased region" description="Acidic residues" evidence="1">
    <location>
        <begin position="58"/>
        <end position="76"/>
    </location>
</feature>
<dbReference type="AlphaFoldDB" id="A0AAD9WQF8"/>
<dbReference type="EMBL" id="JANJYI010000008">
    <property type="protein sequence ID" value="KAK2638535.1"/>
    <property type="molecule type" value="Genomic_DNA"/>
</dbReference>
<protein>
    <submittedName>
        <fullName evidence="2">Uncharacterized protein</fullName>
    </submittedName>
</protein>
<comment type="caution">
    <text evidence="2">The sequence shown here is derived from an EMBL/GenBank/DDBJ whole genome shotgun (WGS) entry which is preliminary data.</text>
</comment>
<evidence type="ECO:0000313" key="2">
    <source>
        <dbReference type="EMBL" id="KAK2638535.1"/>
    </source>
</evidence>
<name>A0AAD9WQF8_9ROSI</name>
<keyword evidence="3" id="KW-1185">Reference proteome</keyword>
<sequence>MATARVVIDMHDGKLTMKVLDKIVEFDLFACISYLVGLDDCHSVNMLEDELNKAIEGSVEETESEEYTGPEIEDEKSEQYTEDVKVNLDELRREAKKALDYKP</sequence>
<reference evidence="2" key="1">
    <citation type="journal article" date="2023" name="Plant J.">
        <title>Genome sequences and population genomics provide insights into the demographic history, inbreeding, and mutation load of two 'living fossil' tree species of Dipteronia.</title>
        <authorList>
            <person name="Feng Y."/>
            <person name="Comes H.P."/>
            <person name="Chen J."/>
            <person name="Zhu S."/>
            <person name="Lu R."/>
            <person name="Zhang X."/>
            <person name="Li P."/>
            <person name="Qiu J."/>
            <person name="Olsen K.M."/>
            <person name="Qiu Y."/>
        </authorList>
    </citation>
    <scope>NUCLEOTIDE SEQUENCE</scope>
    <source>
        <strain evidence="2">KIB01</strain>
    </source>
</reference>
<organism evidence="2 3">
    <name type="scientific">Dipteronia dyeriana</name>
    <dbReference type="NCBI Taxonomy" id="168575"/>
    <lineage>
        <taxon>Eukaryota</taxon>
        <taxon>Viridiplantae</taxon>
        <taxon>Streptophyta</taxon>
        <taxon>Embryophyta</taxon>
        <taxon>Tracheophyta</taxon>
        <taxon>Spermatophyta</taxon>
        <taxon>Magnoliopsida</taxon>
        <taxon>eudicotyledons</taxon>
        <taxon>Gunneridae</taxon>
        <taxon>Pentapetalae</taxon>
        <taxon>rosids</taxon>
        <taxon>malvids</taxon>
        <taxon>Sapindales</taxon>
        <taxon>Sapindaceae</taxon>
        <taxon>Hippocastanoideae</taxon>
        <taxon>Acereae</taxon>
        <taxon>Dipteronia</taxon>
    </lineage>
</organism>